<organism evidence="1 2">
    <name type="scientific">Neurospora tetraspora</name>
    <dbReference type="NCBI Taxonomy" id="94610"/>
    <lineage>
        <taxon>Eukaryota</taxon>
        <taxon>Fungi</taxon>
        <taxon>Dikarya</taxon>
        <taxon>Ascomycota</taxon>
        <taxon>Pezizomycotina</taxon>
        <taxon>Sordariomycetes</taxon>
        <taxon>Sordariomycetidae</taxon>
        <taxon>Sordariales</taxon>
        <taxon>Sordariaceae</taxon>
        <taxon>Neurospora</taxon>
    </lineage>
</organism>
<dbReference type="EMBL" id="JAUEPP010000010">
    <property type="protein sequence ID" value="KAK3334482.1"/>
    <property type="molecule type" value="Genomic_DNA"/>
</dbReference>
<proteinExistence type="predicted"/>
<comment type="caution">
    <text evidence="1">The sequence shown here is derived from an EMBL/GenBank/DDBJ whole genome shotgun (WGS) entry which is preliminary data.</text>
</comment>
<reference evidence="1" key="2">
    <citation type="submission" date="2023-06" db="EMBL/GenBank/DDBJ databases">
        <authorList>
            <consortium name="Lawrence Berkeley National Laboratory"/>
            <person name="Haridas S."/>
            <person name="Hensen N."/>
            <person name="Bonometti L."/>
            <person name="Westerberg I."/>
            <person name="Brannstrom I.O."/>
            <person name="Guillou S."/>
            <person name="Cros-Aarteil S."/>
            <person name="Calhoun S."/>
            <person name="Kuo A."/>
            <person name="Mondo S."/>
            <person name="Pangilinan J."/>
            <person name="Riley R."/>
            <person name="Labutti K."/>
            <person name="Andreopoulos B."/>
            <person name="Lipzen A."/>
            <person name="Chen C."/>
            <person name="Yanf M."/>
            <person name="Daum C."/>
            <person name="Ng V."/>
            <person name="Clum A."/>
            <person name="Steindorff A."/>
            <person name="Ohm R."/>
            <person name="Martin F."/>
            <person name="Silar P."/>
            <person name="Natvig D."/>
            <person name="Lalanne C."/>
            <person name="Gautier V."/>
            <person name="Ament-Velasquez S.L."/>
            <person name="Kruys A."/>
            <person name="Hutchinson M.I."/>
            <person name="Powell A.J."/>
            <person name="Barry K."/>
            <person name="Miller A.N."/>
            <person name="Grigoriev I.V."/>
            <person name="Debuchy R."/>
            <person name="Gladieux P."/>
            <person name="Thoren M.H."/>
            <person name="Johannesson H."/>
        </authorList>
    </citation>
    <scope>NUCLEOTIDE SEQUENCE</scope>
    <source>
        <strain evidence="1">CBS 560.94</strain>
    </source>
</reference>
<accession>A0AAE0J0V5</accession>
<gene>
    <name evidence="1" type="ORF">B0H65DRAFT_565716</name>
</gene>
<keyword evidence="2" id="KW-1185">Reference proteome</keyword>
<sequence length="254" mass="29772">MDEQLSPVWKSLPFELIQEILDYFFEDILNTRNTYHNWLLDVMCSRIRSRPETHAVQTKPLITAWTAYRQGWNLFKSHKSLEHYFLDKWLSTMVFFACVDFSRGHYFRYFPVPQQIPHNRSSTVVDSSGMATFFLHRPAMILNTTTYYNKLLPEGMSMYNPDSRVWAPLYGQQGLDALLAVWENQRVTMRNDRNGAMSPFMVGSIPSLYGMDDPTFEGPMNKQVFRHGWEFDRVGRFGGARRWSTHSIQVAQSD</sequence>
<evidence type="ECO:0000313" key="1">
    <source>
        <dbReference type="EMBL" id="KAK3334482.1"/>
    </source>
</evidence>
<dbReference type="Proteomes" id="UP001278500">
    <property type="component" value="Unassembled WGS sequence"/>
</dbReference>
<reference evidence="1" key="1">
    <citation type="journal article" date="2023" name="Mol. Phylogenet. Evol.">
        <title>Genome-scale phylogeny and comparative genomics of the fungal order Sordariales.</title>
        <authorList>
            <person name="Hensen N."/>
            <person name="Bonometti L."/>
            <person name="Westerberg I."/>
            <person name="Brannstrom I.O."/>
            <person name="Guillou S."/>
            <person name="Cros-Aarteil S."/>
            <person name="Calhoun S."/>
            <person name="Haridas S."/>
            <person name="Kuo A."/>
            <person name="Mondo S."/>
            <person name="Pangilinan J."/>
            <person name="Riley R."/>
            <person name="LaButti K."/>
            <person name="Andreopoulos B."/>
            <person name="Lipzen A."/>
            <person name="Chen C."/>
            <person name="Yan M."/>
            <person name="Daum C."/>
            <person name="Ng V."/>
            <person name="Clum A."/>
            <person name="Steindorff A."/>
            <person name="Ohm R.A."/>
            <person name="Martin F."/>
            <person name="Silar P."/>
            <person name="Natvig D.O."/>
            <person name="Lalanne C."/>
            <person name="Gautier V."/>
            <person name="Ament-Velasquez S.L."/>
            <person name="Kruys A."/>
            <person name="Hutchinson M.I."/>
            <person name="Powell A.J."/>
            <person name="Barry K."/>
            <person name="Miller A.N."/>
            <person name="Grigoriev I.V."/>
            <person name="Debuchy R."/>
            <person name="Gladieux P."/>
            <person name="Hiltunen Thoren M."/>
            <person name="Johannesson H."/>
        </authorList>
    </citation>
    <scope>NUCLEOTIDE SEQUENCE</scope>
    <source>
        <strain evidence="1">CBS 560.94</strain>
    </source>
</reference>
<evidence type="ECO:0000313" key="2">
    <source>
        <dbReference type="Proteomes" id="UP001278500"/>
    </source>
</evidence>
<dbReference type="GeneID" id="87867448"/>
<protein>
    <submittedName>
        <fullName evidence="1">Uncharacterized protein</fullName>
    </submittedName>
</protein>
<dbReference type="RefSeq" id="XP_062676648.1">
    <property type="nucleotide sequence ID" value="XM_062830294.1"/>
</dbReference>
<dbReference type="AlphaFoldDB" id="A0AAE0J0V5"/>
<name>A0AAE0J0V5_9PEZI</name>